<comment type="pathway">
    <text evidence="1">Protein modification; protein ubiquitination.</text>
</comment>
<dbReference type="Proteomes" id="UP001231189">
    <property type="component" value="Unassembled WGS sequence"/>
</dbReference>
<evidence type="ECO:0000256" key="2">
    <source>
        <dbReference type="ARBA" id="ARBA00022679"/>
    </source>
</evidence>
<dbReference type="Gene3D" id="3.30.40.10">
    <property type="entry name" value="Zinc/RING finger domain, C3HC4 (zinc finger)"/>
    <property type="match status" value="1"/>
</dbReference>
<dbReference type="Pfam" id="PF04564">
    <property type="entry name" value="U-box"/>
    <property type="match status" value="1"/>
</dbReference>
<evidence type="ECO:0000259" key="3">
    <source>
        <dbReference type="Pfam" id="PF04564"/>
    </source>
</evidence>
<gene>
    <name evidence="4" type="ORF">QYE76_070369</name>
</gene>
<comment type="caution">
    <text evidence="4">The sequence shown here is derived from an EMBL/GenBank/DDBJ whole genome shotgun (WGS) entry which is preliminary data.</text>
</comment>
<evidence type="ECO:0000256" key="1">
    <source>
        <dbReference type="ARBA" id="ARBA00004906"/>
    </source>
</evidence>
<keyword evidence="2" id="KW-0808">Transferase</keyword>
<sequence>MGTTEALLREQFLCPIPSEIMRNPVFLASGDNVPDFPFLLPSVLRNFGNMCNPDLQKDSYYTNHLE</sequence>
<dbReference type="GO" id="GO:0004842">
    <property type="term" value="F:ubiquitin-protein transferase activity"/>
    <property type="evidence" value="ECO:0007669"/>
    <property type="project" value="InterPro"/>
</dbReference>
<accession>A0AAD8WFT1</accession>
<dbReference type="AlphaFoldDB" id="A0AAD8WFT1"/>
<keyword evidence="5" id="KW-1185">Reference proteome</keyword>
<dbReference type="InterPro" id="IPR013083">
    <property type="entry name" value="Znf_RING/FYVE/PHD"/>
</dbReference>
<proteinExistence type="predicted"/>
<reference evidence="4" key="1">
    <citation type="submission" date="2023-07" db="EMBL/GenBank/DDBJ databases">
        <title>A chromosome-level genome assembly of Lolium multiflorum.</title>
        <authorList>
            <person name="Chen Y."/>
            <person name="Copetti D."/>
            <person name="Kolliker R."/>
            <person name="Studer B."/>
        </authorList>
    </citation>
    <scope>NUCLEOTIDE SEQUENCE</scope>
    <source>
        <strain evidence="4">02402/16</strain>
        <tissue evidence="4">Leaf</tissue>
    </source>
</reference>
<feature type="domain" description="U-box" evidence="3">
    <location>
        <begin position="10"/>
        <end position="32"/>
    </location>
</feature>
<dbReference type="GO" id="GO:0016567">
    <property type="term" value="P:protein ubiquitination"/>
    <property type="evidence" value="ECO:0007669"/>
    <property type="project" value="InterPro"/>
</dbReference>
<evidence type="ECO:0000313" key="4">
    <source>
        <dbReference type="EMBL" id="KAK1652564.1"/>
    </source>
</evidence>
<dbReference type="SUPFAM" id="SSF57850">
    <property type="entry name" value="RING/U-box"/>
    <property type="match status" value="1"/>
</dbReference>
<organism evidence="4 5">
    <name type="scientific">Lolium multiflorum</name>
    <name type="common">Italian ryegrass</name>
    <name type="synonym">Lolium perenne subsp. multiflorum</name>
    <dbReference type="NCBI Taxonomy" id="4521"/>
    <lineage>
        <taxon>Eukaryota</taxon>
        <taxon>Viridiplantae</taxon>
        <taxon>Streptophyta</taxon>
        <taxon>Embryophyta</taxon>
        <taxon>Tracheophyta</taxon>
        <taxon>Spermatophyta</taxon>
        <taxon>Magnoliopsida</taxon>
        <taxon>Liliopsida</taxon>
        <taxon>Poales</taxon>
        <taxon>Poaceae</taxon>
        <taxon>BOP clade</taxon>
        <taxon>Pooideae</taxon>
        <taxon>Poodae</taxon>
        <taxon>Poeae</taxon>
        <taxon>Poeae Chloroplast Group 2 (Poeae type)</taxon>
        <taxon>Loliodinae</taxon>
        <taxon>Loliinae</taxon>
        <taxon>Lolium</taxon>
    </lineage>
</organism>
<name>A0AAD8WFT1_LOLMU</name>
<dbReference type="InterPro" id="IPR003613">
    <property type="entry name" value="Ubox_domain"/>
</dbReference>
<protein>
    <recommendedName>
        <fullName evidence="3">U-box domain-containing protein</fullName>
    </recommendedName>
</protein>
<evidence type="ECO:0000313" key="5">
    <source>
        <dbReference type="Proteomes" id="UP001231189"/>
    </source>
</evidence>
<dbReference type="EMBL" id="JAUUTY010000004">
    <property type="protein sequence ID" value="KAK1652564.1"/>
    <property type="molecule type" value="Genomic_DNA"/>
</dbReference>